<organism evidence="1 2">
    <name type="scientific">Fimbriiglobus ruber</name>
    <dbReference type="NCBI Taxonomy" id="1908690"/>
    <lineage>
        <taxon>Bacteria</taxon>
        <taxon>Pseudomonadati</taxon>
        <taxon>Planctomycetota</taxon>
        <taxon>Planctomycetia</taxon>
        <taxon>Gemmatales</taxon>
        <taxon>Gemmataceae</taxon>
        <taxon>Fimbriiglobus</taxon>
    </lineage>
</organism>
<sequence>MNADKRGSEQGADLETPDSILNFAPIGMWWEITKSTAETSQ</sequence>
<dbReference type="EMBL" id="NIDE01000004">
    <property type="protein sequence ID" value="OWK43239.1"/>
    <property type="molecule type" value="Genomic_DNA"/>
</dbReference>
<evidence type="ECO:0000313" key="2">
    <source>
        <dbReference type="Proteomes" id="UP000214646"/>
    </source>
</evidence>
<gene>
    <name evidence="1" type="ORF">FRUB_02838</name>
</gene>
<keyword evidence="2" id="KW-1185">Reference proteome</keyword>
<name>A0A225E173_9BACT</name>
<protein>
    <submittedName>
        <fullName evidence="1">Uncharacterized protein</fullName>
    </submittedName>
</protein>
<dbReference type="Proteomes" id="UP000214646">
    <property type="component" value="Unassembled WGS sequence"/>
</dbReference>
<accession>A0A225E173</accession>
<proteinExistence type="predicted"/>
<dbReference type="AlphaFoldDB" id="A0A225E173"/>
<comment type="caution">
    <text evidence="1">The sequence shown here is derived from an EMBL/GenBank/DDBJ whole genome shotgun (WGS) entry which is preliminary data.</text>
</comment>
<reference evidence="2" key="1">
    <citation type="submission" date="2017-06" db="EMBL/GenBank/DDBJ databases">
        <title>Genome analysis of Fimbriiglobus ruber SP5, the first member of the order Planctomycetales with confirmed chitinolytic capability.</title>
        <authorList>
            <person name="Ravin N.V."/>
            <person name="Rakitin A.L."/>
            <person name="Ivanova A.A."/>
            <person name="Beletsky A.V."/>
            <person name="Kulichevskaya I.S."/>
            <person name="Mardanov A.V."/>
            <person name="Dedysh S.N."/>
        </authorList>
    </citation>
    <scope>NUCLEOTIDE SEQUENCE [LARGE SCALE GENOMIC DNA]</scope>
    <source>
        <strain evidence="2">SP5</strain>
    </source>
</reference>
<evidence type="ECO:0000313" key="1">
    <source>
        <dbReference type="EMBL" id="OWK43239.1"/>
    </source>
</evidence>